<dbReference type="AlphaFoldDB" id="F0JA46"/>
<accession>F0JA46</accession>
<name>F0JA46_AMBVA</name>
<reference evidence="1" key="1">
    <citation type="journal article" date="2011" name="BMC Genomics">
        <title>A further insight into the sialome of the tropical bont tick, Amblyomma variegatum.</title>
        <authorList>
            <person name="Ribeiro J.M."/>
            <person name="Anderson J.M."/>
            <person name="Manoukis N.C."/>
            <person name="Meng Z."/>
            <person name="Francishetti I.M."/>
        </authorList>
    </citation>
    <scope>NUCLEOTIDE SEQUENCE</scope>
    <source>
        <strain evidence="1">Amb_var-400</strain>
        <tissue evidence="1">Salivary gland</tissue>
    </source>
</reference>
<proteinExistence type="evidence at transcript level"/>
<organism evidence="1">
    <name type="scientific">Amblyomma variegatum</name>
    <name type="common">Tropical bont tick</name>
    <dbReference type="NCBI Taxonomy" id="34610"/>
    <lineage>
        <taxon>Eukaryota</taxon>
        <taxon>Metazoa</taxon>
        <taxon>Ecdysozoa</taxon>
        <taxon>Arthropoda</taxon>
        <taxon>Chelicerata</taxon>
        <taxon>Arachnida</taxon>
        <taxon>Acari</taxon>
        <taxon>Parasitiformes</taxon>
        <taxon>Ixodida</taxon>
        <taxon>Ixodoidea</taxon>
        <taxon>Ixodidae</taxon>
        <taxon>Amblyomminae</taxon>
        <taxon>Amblyomma</taxon>
    </lineage>
</organism>
<sequence>MPIWGVLPIVCATSCGQLCCFAVPALSFFLRGGGQWAPLFSSPQKSAEMTSCRYTCVHMS</sequence>
<evidence type="ECO:0000313" key="1">
    <source>
        <dbReference type="EMBL" id="DAA34701.1"/>
    </source>
</evidence>
<dbReference type="EMBL" id="BK007747">
    <property type="protein sequence ID" value="DAA34701.1"/>
    <property type="molecule type" value="mRNA"/>
</dbReference>
<protein>
    <submittedName>
        <fullName evidence="1">Hypothetical secreted protein 400</fullName>
    </submittedName>
</protein>